<dbReference type="Gene3D" id="3.40.50.720">
    <property type="entry name" value="NAD(P)-binding Rossmann-like Domain"/>
    <property type="match status" value="1"/>
</dbReference>
<keyword evidence="1" id="KW-0560">Oxidoreductase</keyword>
<dbReference type="HOGENOM" id="CLU_911915_0_0_11"/>
<dbReference type="Pfam" id="PF22725">
    <property type="entry name" value="GFO_IDH_MocA_C3"/>
    <property type="match status" value="1"/>
</dbReference>
<sequence>MVVNVAIVGFGVAGRQHAEALAGSTEFRVSAVVEADEALTTGPLRRAPSWDAVLADPEVDLVGLCLPPGGRADLALEALRAGKAVLLEAPPALSEQEVDRMVSVAEQAGRPIGVMLQHRLRLPEAVCAADWSDPSLTGTLEVSRFRSPAHFGRTPWRSDPAAALGGAVAHLAVHYLDLACQLLGDPAGLWLAPGREAYRGIDTRATGVIEFGSGATLSFTATSEAAASSERLRVLGPANCLSVDDGTVSARIDDVDDIWPTLPLPLLRRLVYQDMAEAMRTGHRPRHSHLDGARPVTRILQALRA</sequence>
<dbReference type="STRING" id="953739.SVEN_3499"/>
<dbReference type="InterPro" id="IPR055170">
    <property type="entry name" value="GFO_IDH_MocA-like_dom"/>
</dbReference>
<evidence type="ECO:0000256" key="1">
    <source>
        <dbReference type="ARBA" id="ARBA00023002"/>
    </source>
</evidence>
<feature type="domain" description="GFO/IDH/MocA-like oxidoreductase" evidence="3">
    <location>
        <begin position="144"/>
        <end position="236"/>
    </location>
</feature>
<evidence type="ECO:0000259" key="3">
    <source>
        <dbReference type="Pfam" id="PF22725"/>
    </source>
</evidence>
<dbReference type="InterPro" id="IPR050463">
    <property type="entry name" value="Gfo/Idh/MocA_oxidrdct_glycsds"/>
</dbReference>
<protein>
    <submittedName>
        <fullName evidence="4">Oxidoreductase</fullName>
    </submittedName>
</protein>
<proteinExistence type="predicted"/>
<reference evidence="4 5" key="1">
    <citation type="journal article" date="2011" name="BMC Genomics">
        <title>Genome-wide analysis of the role of GlnR in Streptomyces venezuelae provides new insights into global nitrogen regulation in actinomycetes.</title>
        <authorList>
            <person name="Pullan S.T."/>
            <person name="Bibb M.J."/>
            <person name="Merrick M."/>
        </authorList>
    </citation>
    <scope>NUCLEOTIDE SEQUENCE [LARGE SCALE GENOMIC DNA]</scope>
    <source>
        <strain evidence="5">ATCC 10712 / CBS 650.69 / DSM 40230 / JCM 4526 / NBRC 13096 / PD 04745</strain>
    </source>
</reference>
<dbReference type="InterPro" id="IPR000683">
    <property type="entry name" value="Gfo/Idh/MocA-like_OxRdtase_N"/>
</dbReference>
<accession>F2RBS4</accession>
<evidence type="ECO:0000313" key="4">
    <source>
        <dbReference type="EMBL" id="CCA56785.1"/>
    </source>
</evidence>
<dbReference type="GO" id="GO:0016491">
    <property type="term" value="F:oxidoreductase activity"/>
    <property type="evidence" value="ECO:0007669"/>
    <property type="project" value="UniProtKB-KW"/>
</dbReference>
<dbReference type="GO" id="GO:0000166">
    <property type="term" value="F:nucleotide binding"/>
    <property type="evidence" value="ECO:0007669"/>
    <property type="project" value="InterPro"/>
</dbReference>
<name>F2RBS4_STRVP</name>
<evidence type="ECO:0000313" key="5">
    <source>
        <dbReference type="Proteomes" id="UP000006854"/>
    </source>
</evidence>
<dbReference type="EMBL" id="FR845719">
    <property type="protein sequence ID" value="CCA56785.1"/>
    <property type="molecule type" value="Genomic_DNA"/>
</dbReference>
<dbReference type="PANTHER" id="PTHR43818:SF11">
    <property type="entry name" value="BCDNA.GH03377"/>
    <property type="match status" value="1"/>
</dbReference>
<dbReference type="Proteomes" id="UP000006854">
    <property type="component" value="Chromosome"/>
</dbReference>
<evidence type="ECO:0000259" key="2">
    <source>
        <dbReference type="Pfam" id="PF01408"/>
    </source>
</evidence>
<keyword evidence="5" id="KW-1185">Reference proteome</keyword>
<dbReference type="PANTHER" id="PTHR43818">
    <property type="entry name" value="BCDNA.GH03377"/>
    <property type="match status" value="1"/>
</dbReference>
<gene>
    <name evidence="4" type="ordered locus">SVEN_3499</name>
</gene>
<dbReference type="SUPFAM" id="SSF55347">
    <property type="entry name" value="Glyceraldehyde-3-phosphate dehydrogenase-like, C-terminal domain"/>
    <property type="match status" value="1"/>
</dbReference>
<dbReference type="Gene3D" id="3.30.360.10">
    <property type="entry name" value="Dihydrodipicolinate Reductase, domain 2"/>
    <property type="match status" value="1"/>
</dbReference>
<dbReference type="AlphaFoldDB" id="F2RBS4"/>
<feature type="domain" description="Gfo/Idh/MocA-like oxidoreductase N-terminal" evidence="2">
    <location>
        <begin position="3"/>
        <end position="114"/>
    </location>
</feature>
<dbReference type="SUPFAM" id="SSF51735">
    <property type="entry name" value="NAD(P)-binding Rossmann-fold domains"/>
    <property type="match status" value="1"/>
</dbReference>
<dbReference type="RefSeq" id="WP_015034700.1">
    <property type="nucleotide sequence ID" value="NC_018750.1"/>
</dbReference>
<organism evidence="4 5">
    <name type="scientific">Streptomyces venezuelae (strain ATCC 10712 / CBS 650.69 / DSM 40230 / JCM 4526 / NBRC 13096 / PD 04745)</name>
    <dbReference type="NCBI Taxonomy" id="953739"/>
    <lineage>
        <taxon>Bacteria</taxon>
        <taxon>Bacillati</taxon>
        <taxon>Actinomycetota</taxon>
        <taxon>Actinomycetes</taxon>
        <taxon>Kitasatosporales</taxon>
        <taxon>Streptomycetaceae</taxon>
        <taxon>Streptomyces</taxon>
    </lineage>
</organism>
<dbReference type="PATRIC" id="fig|953739.5.peg.5722"/>
<dbReference type="eggNOG" id="COG0673">
    <property type="taxonomic scope" value="Bacteria"/>
</dbReference>
<dbReference type="KEGG" id="sve:SVEN_3499"/>
<dbReference type="OrthoDB" id="9815825at2"/>
<dbReference type="InterPro" id="IPR036291">
    <property type="entry name" value="NAD(P)-bd_dom_sf"/>
</dbReference>
<dbReference type="Pfam" id="PF01408">
    <property type="entry name" value="GFO_IDH_MocA"/>
    <property type="match status" value="1"/>
</dbReference>